<evidence type="ECO:0000313" key="2">
    <source>
        <dbReference type="EMBL" id="VDI37071.1"/>
    </source>
</evidence>
<feature type="region of interest" description="Disordered" evidence="1">
    <location>
        <begin position="57"/>
        <end position="83"/>
    </location>
</feature>
<dbReference type="AlphaFoldDB" id="A0A8B6EQQ2"/>
<accession>A0A8B6EQQ2</accession>
<feature type="region of interest" description="Disordered" evidence="1">
    <location>
        <begin position="96"/>
        <end position="135"/>
    </location>
</feature>
<dbReference type="EMBL" id="UYJE01005396">
    <property type="protein sequence ID" value="VDI37071.1"/>
    <property type="molecule type" value="Genomic_DNA"/>
</dbReference>
<evidence type="ECO:0000313" key="3">
    <source>
        <dbReference type="Proteomes" id="UP000596742"/>
    </source>
</evidence>
<protein>
    <submittedName>
        <fullName evidence="2">Uncharacterized protein</fullName>
    </submittedName>
</protein>
<dbReference type="Proteomes" id="UP000596742">
    <property type="component" value="Unassembled WGS sequence"/>
</dbReference>
<comment type="caution">
    <text evidence="2">The sequence shown here is derived from an EMBL/GenBank/DDBJ whole genome shotgun (WGS) entry which is preliminary data.</text>
</comment>
<gene>
    <name evidence="2" type="ORF">MGAL_10B010485</name>
</gene>
<keyword evidence="3" id="KW-1185">Reference proteome</keyword>
<reference evidence="2" key="1">
    <citation type="submission" date="2018-11" db="EMBL/GenBank/DDBJ databases">
        <authorList>
            <person name="Alioto T."/>
            <person name="Alioto T."/>
        </authorList>
    </citation>
    <scope>NUCLEOTIDE SEQUENCE</scope>
</reference>
<feature type="compositionally biased region" description="Gly residues" evidence="1">
    <location>
        <begin position="71"/>
        <end position="82"/>
    </location>
</feature>
<dbReference type="OrthoDB" id="10636425at2759"/>
<proteinExistence type="predicted"/>
<organism evidence="2 3">
    <name type="scientific">Mytilus galloprovincialis</name>
    <name type="common">Mediterranean mussel</name>
    <dbReference type="NCBI Taxonomy" id="29158"/>
    <lineage>
        <taxon>Eukaryota</taxon>
        <taxon>Metazoa</taxon>
        <taxon>Spiralia</taxon>
        <taxon>Lophotrochozoa</taxon>
        <taxon>Mollusca</taxon>
        <taxon>Bivalvia</taxon>
        <taxon>Autobranchia</taxon>
        <taxon>Pteriomorphia</taxon>
        <taxon>Mytilida</taxon>
        <taxon>Mytiloidea</taxon>
        <taxon>Mytilidae</taxon>
        <taxon>Mytilinae</taxon>
        <taxon>Mytilus</taxon>
    </lineage>
</organism>
<sequence length="135" mass="14598">MLAQYDLETNNLAVNKQKTKFMILTSEDARCSKGVAKIDNSKQELTLPGLVCQTGNGNGQTGIGQTDNGQTGSGRTGNGQTGYGQMVDRMEMVMVNPKVDGPDNRNEHVAASAPSKDEMSFSIKQLYPRIGDQRT</sequence>
<name>A0A8B6EQQ2_MYTGA</name>
<evidence type="ECO:0000256" key="1">
    <source>
        <dbReference type="SAM" id="MobiDB-lite"/>
    </source>
</evidence>